<dbReference type="Proteomes" id="UP001165082">
    <property type="component" value="Unassembled WGS sequence"/>
</dbReference>
<organism evidence="2 3">
    <name type="scientific">Triparma retinervis</name>
    <dbReference type="NCBI Taxonomy" id="2557542"/>
    <lineage>
        <taxon>Eukaryota</taxon>
        <taxon>Sar</taxon>
        <taxon>Stramenopiles</taxon>
        <taxon>Ochrophyta</taxon>
        <taxon>Bolidophyceae</taxon>
        <taxon>Parmales</taxon>
        <taxon>Triparmaceae</taxon>
        <taxon>Triparma</taxon>
    </lineage>
</organism>
<protein>
    <submittedName>
        <fullName evidence="2">Uncharacterized protein</fullName>
    </submittedName>
</protein>
<feature type="compositionally biased region" description="Basic and acidic residues" evidence="1">
    <location>
        <begin position="522"/>
        <end position="537"/>
    </location>
</feature>
<gene>
    <name evidence="2" type="ORF">TrRE_jg8814</name>
</gene>
<dbReference type="InterPro" id="IPR036322">
    <property type="entry name" value="WD40_repeat_dom_sf"/>
</dbReference>
<accession>A0A9W7FIF2</accession>
<dbReference type="OrthoDB" id="10493294at2759"/>
<name>A0A9W7FIF2_9STRA</name>
<feature type="region of interest" description="Disordered" evidence="1">
    <location>
        <begin position="475"/>
        <end position="544"/>
    </location>
</feature>
<comment type="caution">
    <text evidence="2">The sequence shown here is derived from an EMBL/GenBank/DDBJ whole genome shotgun (WGS) entry which is preliminary data.</text>
</comment>
<proteinExistence type="predicted"/>
<dbReference type="EMBL" id="BRXZ01000495">
    <property type="protein sequence ID" value="GMI12778.1"/>
    <property type="molecule type" value="Genomic_DNA"/>
</dbReference>
<sequence length="544" mass="60050">MSRKNKIDMTYDYDDYDYYDDYDDYDNHEDYGNYDDENTEEAPTTAASNHCFPSAPSAPTIDFGIFSAIYSLPSLFLIGTELTHPDVASQAALGGVRHLASDSYFFPLKNPPEPLCKSLRKYALEAASFHDPPATTFKLVASTFHGGLGQNGNEPLSPMSQFSFERVAHSSSNKFSVFSCSSDFKSCSVARFSACQSVPSSKDTVSFFNLDHKETSAMFFSHQKNLLFTSKQTRLTCESISSEGKRSPSFVTDIPHAMNHVSSPSPSTVVCGNFNTSVKNSVVLFSMMGDSQPLYTIPADKSMSIQTIKSKGNLLVVGGCNMVKIYDTRTKPVARAEMKFNWSALFTSSSPSMEIACGRVFFLNMAHGLFYSRKIMSMNSSPPNPTDANVIQQLQGKAVKIPTVPSAMCFASGHILHASSSFNIFSLDIRKSNTPFSQTCLRKVPHGGGGEGIVKMVGDDTKLACVTKRHSKALNERRQVAAERSLASARGTDHGSDRDDEEDEVGRRQAAVHARQQAKKLAQVERERGKKAKEKERKQRRSRR</sequence>
<keyword evidence="3" id="KW-1185">Reference proteome</keyword>
<evidence type="ECO:0000256" key="1">
    <source>
        <dbReference type="SAM" id="MobiDB-lite"/>
    </source>
</evidence>
<dbReference type="AlphaFoldDB" id="A0A9W7FIF2"/>
<feature type="compositionally biased region" description="Acidic residues" evidence="1">
    <location>
        <begin position="27"/>
        <end position="40"/>
    </location>
</feature>
<evidence type="ECO:0000313" key="2">
    <source>
        <dbReference type="EMBL" id="GMI12778.1"/>
    </source>
</evidence>
<dbReference type="SUPFAM" id="SSF50978">
    <property type="entry name" value="WD40 repeat-like"/>
    <property type="match status" value="1"/>
</dbReference>
<reference evidence="2" key="1">
    <citation type="submission" date="2022-07" db="EMBL/GenBank/DDBJ databases">
        <title>Genome analysis of Parmales, a sister group of diatoms, reveals the evolutionary specialization of diatoms from phago-mixotrophs to photoautotrophs.</title>
        <authorList>
            <person name="Ban H."/>
            <person name="Sato S."/>
            <person name="Yoshikawa S."/>
            <person name="Kazumasa Y."/>
            <person name="Nakamura Y."/>
            <person name="Ichinomiya M."/>
            <person name="Saitoh K."/>
            <person name="Sato N."/>
            <person name="Blanc-Mathieu R."/>
            <person name="Endo H."/>
            <person name="Kuwata A."/>
            <person name="Ogata H."/>
        </authorList>
    </citation>
    <scope>NUCLEOTIDE SEQUENCE</scope>
</reference>
<evidence type="ECO:0000313" key="3">
    <source>
        <dbReference type="Proteomes" id="UP001165082"/>
    </source>
</evidence>
<feature type="region of interest" description="Disordered" evidence="1">
    <location>
        <begin position="27"/>
        <end position="51"/>
    </location>
</feature>